<evidence type="ECO:0000313" key="5">
    <source>
        <dbReference type="Proteomes" id="UP000278149"/>
    </source>
</evidence>
<gene>
    <name evidence="4" type="ORF">D9Q81_02920</name>
</gene>
<dbReference type="AlphaFoldDB" id="A0A3R9PCY9"/>
<proteinExistence type="predicted"/>
<organism evidence="4 5">
    <name type="scientific">Candidatus Korarchaeum cryptofilum</name>
    <dbReference type="NCBI Taxonomy" id="498846"/>
    <lineage>
        <taxon>Archaea</taxon>
        <taxon>Thermoproteota</taxon>
        <taxon>Candidatus Korarchaeia</taxon>
        <taxon>Candidatus Korarchaeales</taxon>
        <taxon>Candidatus Korarchaeaceae</taxon>
        <taxon>Candidatus Korarchaeum</taxon>
    </lineage>
</organism>
<dbReference type="EMBL" id="RCOR01000018">
    <property type="protein sequence ID" value="RSN69571.1"/>
    <property type="molecule type" value="Genomic_DNA"/>
</dbReference>
<keyword evidence="1" id="KW-0414">Isoprene biosynthesis</keyword>
<dbReference type="GO" id="GO:0008299">
    <property type="term" value="P:isoprenoid biosynthetic process"/>
    <property type="evidence" value="ECO:0007669"/>
    <property type="project" value="UniProtKB-KW"/>
</dbReference>
<accession>A0A3R9PCY9</accession>
<dbReference type="Pfam" id="PF22691">
    <property type="entry name" value="Thiolase_C_1"/>
    <property type="match status" value="1"/>
</dbReference>
<evidence type="ECO:0000259" key="3">
    <source>
        <dbReference type="Pfam" id="PF22691"/>
    </source>
</evidence>
<dbReference type="InterPro" id="IPR055140">
    <property type="entry name" value="Thiolase_C_2"/>
</dbReference>
<dbReference type="Gene3D" id="3.40.47.10">
    <property type="match status" value="1"/>
</dbReference>
<protein>
    <submittedName>
        <fullName evidence="4">Thiolase family protein</fullName>
    </submittedName>
</protein>
<dbReference type="InterPro" id="IPR016039">
    <property type="entry name" value="Thiolase-like"/>
</dbReference>
<feature type="domain" description="Thiolase C-terminal" evidence="3">
    <location>
        <begin position="238"/>
        <end position="377"/>
    </location>
</feature>
<dbReference type="Proteomes" id="UP000278149">
    <property type="component" value="Unassembled WGS sequence"/>
</dbReference>
<dbReference type="InterPro" id="IPR020616">
    <property type="entry name" value="Thiolase_N"/>
</dbReference>
<evidence type="ECO:0000259" key="2">
    <source>
        <dbReference type="Pfam" id="PF00108"/>
    </source>
</evidence>
<dbReference type="GO" id="GO:0016747">
    <property type="term" value="F:acyltransferase activity, transferring groups other than amino-acyl groups"/>
    <property type="evidence" value="ECO:0007669"/>
    <property type="project" value="InterPro"/>
</dbReference>
<dbReference type="PANTHER" id="PTHR42870">
    <property type="entry name" value="ACETYL-COA C-ACETYLTRANSFERASE"/>
    <property type="match status" value="1"/>
</dbReference>
<evidence type="ECO:0000313" key="4">
    <source>
        <dbReference type="EMBL" id="RSN69571.1"/>
    </source>
</evidence>
<name>A0A3R9PCY9_9CREN</name>
<dbReference type="PIRSF" id="PIRSF000429">
    <property type="entry name" value="Ac-CoA_Ac_transf"/>
    <property type="match status" value="1"/>
</dbReference>
<dbReference type="InterPro" id="IPR002155">
    <property type="entry name" value="Thiolase"/>
</dbReference>
<comment type="caution">
    <text evidence="4">The sequence shown here is derived from an EMBL/GenBank/DDBJ whole genome shotgun (WGS) entry which is preliminary data.</text>
</comment>
<feature type="domain" description="Thiolase N-terminal" evidence="2">
    <location>
        <begin position="18"/>
        <end position="222"/>
    </location>
</feature>
<dbReference type="CDD" id="cd00829">
    <property type="entry name" value="SCP-x_thiolase"/>
    <property type="match status" value="1"/>
</dbReference>
<dbReference type="PANTHER" id="PTHR42870:SF6">
    <property type="entry name" value="ACETYL-COA C-ACYLTRANSFERASE"/>
    <property type="match status" value="1"/>
</dbReference>
<dbReference type="Pfam" id="PF00108">
    <property type="entry name" value="Thiolase_N"/>
    <property type="match status" value="1"/>
</dbReference>
<dbReference type="SUPFAM" id="SSF53901">
    <property type="entry name" value="Thiolase-like"/>
    <property type="match status" value="2"/>
</dbReference>
<sequence>MMTMTYIIGTGILKVGDHWEKSLRNLAAEASILAIEDAGGVSVDYVIVANSLSGVVNGQENLGSYVVSRLNLKGVPALKVEAANASGAAAAIVANSLIKSGDAKRVLVIGVEKMTDYTSLEDSNAALSTLMDSEYEAFHGATLDSLHALLMREYLRKYQVKREDFSYFPILMHENAVDTPHAQYRFKIDLDAYISSPLVAEPISMMDVPSPSDGAAAIVLSEKNEGPNGSVKISSFGQATDRISLYDRKSLLEMPSIRMAFNRAVSKLNNFKPDFYIIGEYSSVMGYIATEELGLAERGKAYKLFMDGEAKRSGPTPINPEGGSKARGDPIGATGVYQLAEAYLQLTGRAQGWQVNGARRALVLSIGGVGCNSVVHLVEGV</sequence>
<evidence type="ECO:0000256" key="1">
    <source>
        <dbReference type="ARBA" id="ARBA00023229"/>
    </source>
</evidence>
<reference evidence="4 5" key="1">
    <citation type="submission" date="2018-10" db="EMBL/GenBank/DDBJ databases">
        <title>Co-occurring genomic capacity for anaerobic methane metabolism and dissimilatory sulfite reduction discovered in the Korarchaeota.</title>
        <authorList>
            <person name="Mckay L.J."/>
            <person name="Dlakic M."/>
            <person name="Fields M.W."/>
            <person name="Delmont T.O."/>
            <person name="Eren A.M."/>
            <person name="Jay Z.J."/>
            <person name="Klingelsmith K.B."/>
            <person name="Rusch D.B."/>
            <person name="Inskeep W.P."/>
        </authorList>
    </citation>
    <scope>NUCLEOTIDE SEQUENCE [LARGE SCALE GENOMIC DNA]</scope>
    <source>
        <strain evidence="4 5">WS</strain>
    </source>
</reference>